<sequence length="146" mass="15868">MNTYTAFLHIHSAVRWIALALAIFVIVKSLMGLGGKSAFGKTDNIFAASFVGTMHLQLLLGLVLYFFLSPITESALSNFGGAMKNAELRFWAVEHASMMVLAVVVAQIGRSKSKKAADAAKKFKLQAIFFGAALLLMLAGIPWNRF</sequence>
<organism evidence="2 3">
    <name type="scientific">Marinoscillum luteum</name>
    <dbReference type="NCBI Taxonomy" id="861051"/>
    <lineage>
        <taxon>Bacteria</taxon>
        <taxon>Pseudomonadati</taxon>
        <taxon>Bacteroidota</taxon>
        <taxon>Cytophagia</taxon>
        <taxon>Cytophagales</taxon>
        <taxon>Reichenbachiellaceae</taxon>
        <taxon>Marinoscillum</taxon>
    </lineage>
</organism>
<proteinExistence type="predicted"/>
<evidence type="ECO:0008006" key="4">
    <source>
        <dbReference type="Google" id="ProtNLM"/>
    </source>
</evidence>
<keyword evidence="1" id="KW-0812">Transmembrane</keyword>
<feature type="transmembrane region" description="Helical" evidence="1">
    <location>
        <begin position="13"/>
        <end position="33"/>
    </location>
</feature>
<evidence type="ECO:0000313" key="3">
    <source>
        <dbReference type="Proteomes" id="UP001610063"/>
    </source>
</evidence>
<feature type="transmembrane region" description="Helical" evidence="1">
    <location>
        <begin position="127"/>
        <end position="143"/>
    </location>
</feature>
<keyword evidence="3" id="KW-1185">Reference proteome</keyword>
<evidence type="ECO:0000313" key="2">
    <source>
        <dbReference type="EMBL" id="MFH6985420.1"/>
    </source>
</evidence>
<comment type="caution">
    <text evidence="2">The sequence shown here is derived from an EMBL/GenBank/DDBJ whole genome shotgun (WGS) entry which is preliminary data.</text>
</comment>
<gene>
    <name evidence="2" type="ORF">ACHKAR_18350</name>
</gene>
<feature type="transmembrane region" description="Helical" evidence="1">
    <location>
        <begin position="45"/>
        <end position="68"/>
    </location>
</feature>
<accession>A0ABW7NCS3</accession>
<name>A0ABW7NCS3_9BACT</name>
<keyword evidence="1" id="KW-0472">Membrane</keyword>
<protein>
    <recommendedName>
        <fullName evidence="4">Cytochrome B</fullName>
    </recommendedName>
</protein>
<evidence type="ECO:0000256" key="1">
    <source>
        <dbReference type="SAM" id="Phobius"/>
    </source>
</evidence>
<feature type="transmembrane region" description="Helical" evidence="1">
    <location>
        <begin position="88"/>
        <end position="106"/>
    </location>
</feature>
<keyword evidence="1" id="KW-1133">Transmembrane helix</keyword>
<reference evidence="2 3" key="1">
    <citation type="journal article" date="2013" name="Int. J. Syst. Evol. Microbiol.">
        <title>Marinoscillum luteum sp. nov., isolated from marine sediment.</title>
        <authorList>
            <person name="Cha I.T."/>
            <person name="Park S.J."/>
            <person name="Kim S.J."/>
            <person name="Kim J.G."/>
            <person name="Jung M.Y."/>
            <person name="Shin K.S."/>
            <person name="Kwon K.K."/>
            <person name="Yang S.H."/>
            <person name="Seo Y.S."/>
            <person name="Rhee S.K."/>
        </authorList>
    </citation>
    <scope>NUCLEOTIDE SEQUENCE [LARGE SCALE GENOMIC DNA]</scope>
    <source>
        <strain evidence="2 3">KCTC 23939</strain>
    </source>
</reference>
<dbReference type="Proteomes" id="UP001610063">
    <property type="component" value="Unassembled WGS sequence"/>
</dbReference>
<dbReference type="RefSeq" id="WP_395418878.1">
    <property type="nucleotide sequence ID" value="NZ_JBIPKE010000020.1"/>
</dbReference>
<dbReference type="EMBL" id="JBIPKE010000020">
    <property type="protein sequence ID" value="MFH6985420.1"/>
    <property type="molecule type" value="Genomic_DNA"/>
</dbReference>